<evidence type="ECO:0000256" key="2">
    <source>
        <dbReference type="ARBA" id="ARBA00023150"/>
    </source>
</evidence>
<dbReference type="GO" id="GO:0016783">
    <property type="term" value="F:sulfurtransferase activity"/>
    <property type="evidence" value="ECO:0007669"/>
    <property type="project" value="InterPro"/>
</dbReference>
<dbReference type="InterPro" id="IPR003786">
    <property type="entry name" value="FdhD"/>
</dbReference>
<dbReference type="Pfam" id="PF02634">
    <property type="entry name" value="FdhD-NarQ"/>
    <property type="match status" value="1"/>
</dbReference>
<dbReference type="GO" id="GO:0006777">
    <property type="term" value="P:Mo-molybdopterin cofactor biosynthetic process"/>
    <property type="evidence" value="ECO:0007669"/>
    <property type="project" value="UniProtKB-KW"/>
</dbReference>
<evidence type="ECO:0000313" key="3">
    <source>
        <dbReference type="EMBL" id="TYZ21986.1"/>
    </source>
</evidence>
<dbReference type="Proteomes" id="UP000323646">
    <property type="component" value="Unassembled WGS sequence"/>
</dbReference>
<dbReference type="PANTHER" id="PTHR30592:SF1">
    <property type="entry name" value="SULFUR CARRIER PROTEIN FDHD"/>
    <property type="match status" value="1"/>
</dbReference>
<comment type="caution">
    <text evidence="3">The sequence shown here is derived from an EMBL/GenBank/DDBJ whole genome shotgun (WGS) entry which is preliminary data.</text>
</comment>
<dbReference type="OrthoDB" id="9782042at2"/>
<accession>A0A5D6W270</accession>
<dbReference type="Gene3D" id="3.40.140.10">
    <property type="entry name" value="Cytidine Deaminase, domain 2"/>
    <property type="match status" value="1"/>
</dbReference>
<protein>
    <submittedName>
        <fullName evidence="3">Formate dehydrogenase accessory sulfurtransferase FdhD</fullName>
    </submittedName>
</protein>
<evidence type="ECO:0000256" key="1">
    <source>
        <dbReference type="ARBA" id="ARBA00022490"/>
    </source>
</evidence>
<dbReference type="RefSeq" id="WP_149171758.1">
    <property type="nucleotide sequence ID" value="NZ_VTOY01000007.1"/>
</dbReference>
<keyword evidence="2" id="KW-0501">Molybdenum cofactor biosynthesis</keyword>
<proteinExistence type="predicted"/>
<dbReference type="Gene3D" id="3.10.20.10">
    <property type="match status" value="1"/>
</dbReference>
<organism evidence="3 4">
    <name type="scientific">Selenomonas ruminis</name>
    <dbReference type="NCBI Taxonomy" id="2593411"/>
    <lineage>
        <taxon>Bacteria</taxon>
        <taxon>Bacillati</taxon>
        <taxon>Bacillota</taxon>
        <taxon>Negativicutes</taxon>
        <taxon>Selenomonadales</taxon>
        <taxon>Selenomonadaceae</taxon>
        <taxon>Selenomonas</taxon>
    </lineage>
</organism>
<dbReference type="EMBL" id="VTOY01000007">
    <property type="protein sequence ID" value="TYZ21986.1"/>
    <property type="molecule type" value="Genomic_DNA"/>
</dbReference>
<evidence type="ECO:0000313" key="4">
    <source>
        <dbReference type="Proteomes" id="UP000323646"/>
    </source>
</evidence>
<dbReference type="PIRSF" id="PIRSF015626">
    <property type="entry name" value="FdhD"/>
    <property type="match status" value="1"/>
</dbReference>
<keyword evidence="1" id="KW-0963">Cytoplasm</keyword>
<name>A0A5D6W270_9FIRM</name>
<reference evidence="3 4" key="1">
    <citation type="submission" date="2019-08" db="EMBL/GenBank/DDBJ databases">
        <title>Selenomonas sp. mPRGC5 and Selenomonas sp. mPRGC8 isolated from ruminal fluid of dairy goat (Capra hircus).</title>
        <authorList>
            <person name="Poothong S."/>
            <person name="Nuengjamnong C."/>
            <person name="Tanasupawat S."/>
        </authorList>
    </citation>
    <scope>NUCLEOTIDE SEQUENCE [LARGE SCALE GENOMIC DNA]</scope>
    <source>
        <strain evidence="4">mPRGC5</strain>
    </source>
</reference>
<dbReference type="SUPFAM" id="SSF53927">
    <property type="entry name" value="Cytidine deaminase-like"/>
    <property type="match status" value="1"/>
</dbReference>
<keyword evidence="3" id="KW-0808">Transferase</keyword>
<gene>
    <name evidence="3" type="ORF">FZ040_08915</name>
</gene>
<dbReference type="AlphaFoldDB" id="A0A5D6W270"/>
<keyword evidence="4" id="KW-1185">Reference proteome</keyword>
<sequence>MQPRDTELIDFPVTRYDAQQGQIVEDHKYTSIERYLDIYLNGERLTTSFCSPGDLEDLVTGVLAQLGKIRTSSDMVSLSIDEKAFTAHVETTADAQQWAAHAADDPRYYSAREILDCAPERIFARPRTVQFVAQDILACADKLLSELAATHEKTNGVHSGILYDQRQRRILVFREDIGRHNVFDKLYGWSLRKEIDLADKIIIFSGRCSSEMMLKLGRMGIGAVAAKSVPTTLSLRLAKKLGITLVARMRPGSFCIYTNPERIIVADDDCAEKEA</sequence>
<dbReference type="InterPro" id="IPR016193">
    <property type="entry name" value="Cytidine_deaminase-like"/>
</dbReference>
<dbReference type="PANTHER" id="PTHR30592">
    <property type="entry name" value="FORMATE DEHYDROGENASE"/>
    <property type="match status" value="1"/>
</dbReference>